<evidence type="ECO:0000313" key="1">
    <source>
        <dbReference type="EMBL" id="KAB0389226.1"/>
    </source>
</evidence>
<evidence type="ECO:0008006" key="3">
    <source>
        <dbReference type="Google" id="ProtNLM"/>
    </source>
</evidence>
<dbReference type="AlphaFoldDB" id="A0A643BMP4"/>
<sequence length="114" mass="13150">FQDLKLKEFYCEGNPLFLKQPVNAVKHEDIWSLQEITSRLIMNQLAEKNPFLMQAIEWYPQVRNIISQGRKCAICGKSFLTVNGVFCVNMSIRPPLILCPYLSRPVLTSFVSKN</sequence>
<evidence type="ECO:0000313" key="2">
    <source>
        <dbReference type="Proteomes" id="UP000437017"/>
    </source>
</evidence>
<comment type="caution">
    <text evidence="1">The sequence shown here is derived from an EMBL/GenBank/DDBJ whole genome shotgun (WGS) entry which is preliminary data.</text>
</comment>
<gene>
    <name evidence="1" type="ORF">E2I00_007782</name>
</gene>
<reference evidence="1 2" key="1">
    <citation type="journal article" date="2019" name="PLoS ONE">
        <title>Genomic analyses reveal an absence of contemporary introgressive admixture between fin whales and blue whales, despite known hybrids.</title>
        <authorList>
            <person name="Westbury M.V."/>
            <person name="Petersen B."/>
            <person name="Lorenzen E.D."/>
        </authorList>
    </citation>
    <scope>NUCLEOTIDE SEQUENCE [LARGE SCALE GENOMIC DNA]</scope>
    <source>
        <strain evidence="1">FinWhale-01</strain>
    </source>
</reference>
<accession>A0A643BMP4</accession>
<dbReference type="OrthoDB" id="660555at2759"/>
<name>A0A643BMP4_BALPH</name>
<feature type="non-terminal residue" evidence="1">
    <location>
        <position position="1"/>
    </location>
</feature>
<dbReference type="Proteomes" id="UP000437017">
    <property type="component" value="Unassembled WGS sequence"/>
</dbReference>
<keyword evidence="2" id="KW-1185">Reference proteome</keyword>
<protein>
    <recommendedName>
        <fullName evidence="3">Leucine-rich repeat-containing protein 69</fullName>
    </recommendedName>
</protein>
<dbReference type="EMBL" id="SGJD01008102">
    <property type="protein sequence ID" value="KAB0389226.1"/>
    <property type="molecule type" value="Genomic_DNA"/>
</dbReference>
<proteinExistence type="predicted"/>
<organism evidence="1 2">
    <name type="scientific">Balaenoptera physalus</name>
    <name type="common">Fin whale</name>
    <name type="synonym">Balaena physalus</name>
    <dbReference type="NCBI Taxonomy" id="9770"/>
    <lineage>
        <taxon>Eukaryota</taxon>
        <taxon>Metazoa</taxon>
        <taxon>Chordata</taxon>
        <taxon>Craniata</taxon>
        <taxon>Vertebrata</taxon>
        <taxon>Euteleostomi</taxon>
        <taxon>Mammalia</taxon>
        <taxon>Eutheria</taxon>
        <taxon>Laurasiatheria</taxon>
        <taxon>Artiodactyla</taxon>
        <taxon>Whippomorpha</taxon>
        <taxon>Cetacea</taxon>
        <taxon>Mysticeti</taxon>
        <taxon>Balaenopteridae</taxon>
        <taxon>Balaenoptera</taxon>
    </lineage>
</organism>